<name>A0A5C7IYI2_9ROSI</name>
<evidence type="ECO:0000313" key="2">
    <source>
        <dbReference type="EMBL" id="TXG74325.1"/>
    </source>
</evidence>
<comment type="caution">
    <text evidence="2">The sequence shown here is derived from an EMBL/GenBank/DDBJ whole genome shotgun (WGS) entry which is preliminary data.</text>
</comment>
<feature type="domain" description="RNase H type-1" evidence="1">
    <location>
        <begin position="71"/>
        <end position="114"/>
    </location>
</feature>
<evidence type="ECO:0000259" key="1">
    <source>
        <dbReference type="Pfam" id="PF13456"/>
    </source>
</evidence>
<dbReference type="Pfam" id="PF13456">
    <property type="entry name" value="RVT_3"/>
    <property type="match status" value="1"/>
</dbReference>
<dbReference type="Proteomes" id="UP000323000">
    <property type="component" value="Chromosome 1"/>
</dbReference>
<dbReference type="EMBL" id="VAHF01000001">
    <property type="protein sequence ID" value="TXG74325.1"/>
    <property type="molecule type" value="Genomic_DNA"/>
</dbReference>
<dbReference type="AlphaFoldDB" id="A0A5C7IYI2"/>
<evidence type="ECO:0000313" key="3">
    <source>
        <dbReference type="Proteomes" id="UP000323000"/>
    </source>
</evidence>
<organism evidence="2 3">
    <name type="scientific">Acer yangbiense</name>
    <dbReference type="NCBI Taxonomy" id="1000413"/>
    <lineage>
        <taxon>Eukaryota</taxon>
        <taxon>Viridiplantae</taxon>
        <taxon>Streptophyta</taxon>
        <taxon>Embryophyta</taxon>
        <taxon>Tracheophyta</taxon>
        <taxon>Spermatophyta</taxon>
        <taxon>Magnoliopsida</taxon>
        <taxon>eudicotyledons</taxon>
        <taxon>Gunneridae</taxon>
        <taxon>Pentapetalae</taxon>
        <taxon>rosids</taxon>
        <taxon>malvids</taxon>
        <taxon>Sapindales</taxon>
        <taxon>Sapindaceae</taxon>
        <taxon>Hippocastanoideae</taxon>
        <taxon>Acereae</taxon>
        <taxon>Acer</taxon>
    </lineage>
</organism>
<protein>
    <recommendedName>
        <fullName evidence="1">RNase H type-1 domain-containing protein</fullName>
    </recommendedName>
</protein>
<gene>
    <name evidence="2" type="ORF">EZV62_002904</name>
</gene>
<dbReference type="GO" id="GO:0003676">
    <property type="term" value="F:nucleic acid binding"/>
    <property type="evidence" value="ECO:0007669"/>
    <property type="project" value="InterPro"/>
</dbReference>
<sequence>MQRATCNNNHDMDSSLFNQQHYQLSSSHFKCFVTDLCQNCYSFRFPYMGGDWGFVNVEVAEALAILEGGLSFSRFEVDNVIQDIKDFLDNQGNFEVQFAPRSCNKAAHGVAKWALSGFGSIDSFDVHNSILRSSFFLVGFVL</sequence>
<keyword evidence="3" id="KW-1185">Reference proteome</keyword>
<dbReference type="InterPro" id="IPR002156">
    <property type="entry name" value="RNaseH_domain"/>
</dbReference>
<proteinExistence type="predicted"/>
<accession>A0A5C7IYI2</accession>
<reference evidence="3" key="1">
    <citation type="journal article" date="2019" name="Gigascience">
        <title>De novo genome assembly of the endangered Acer yangbiense, a plant species with extremely small populations endemic to Yunnan Province, China.</title>
        <authorList>
            <person name="Yang J."/>
            <person name="Wariss H.M."/>
            <person name="Tao L."/>
            <person name="Zhang R."/>
            <person name="Yun Q."/>
            <person name="Hollingsworth P."/>
            <person name="Dao Z."/>
            <person name="Luo G."/>
            <person name="Guo H."/>
            <person name="Ma Y."/>
            <person name="Sun W."/>
        </authorList>
    </citation>
    <scope>NUCLEOTIDE SEQUENCE [LARGE SCALE GENOMIC DNA]</scope>
    <source>
        <strain evidence="3">cv. Malutang</strain>
    </source>
</reference>
<dbReference type="GO" id="GO:0004523">
    <property type="term" value="F:RNA-DNA hybrid ribonuclease activity"/>
    <property type="evidence" value="ECO:0007669"/>
    <property type="project" value="InterPro"/>
</dbReference>